<sequence>MALETDRQAHWNDIYRRKADDTLSWYQDSPVISLELALLAGLTPETSVIDIGGGTSRLAAELIARGLRDITVLDLSPVALEVARNRLEGAADTVHWIAADITQWAVPRRFDLWHDRAVFHFLTEATNRAAYLERLHDAVPSGGHAIIATFAPDGPDRCSGLPVIRYDPTSLARQVGGRFTLIAHRAQKHQTPGGNTQSFQFSLFCKTG</sequence>
<dbReference type="CDD" id="cd02440">
    <property type="entry name" value="AdoMet_MTases"/>
    <property type="match status" value="1"/>
</dbReference>
<comment type="caution">
    <text evidence="2">The sequence shown here is derived from an EMBL/GenBank/DDBJ whole genome shotgun (WGS) entry which is preliminary data.</text>
</comment>
<organism evidence="2 3">
    <name type="scientific">Fuscibacter oryzae</name>
    <dbReference type="NCBI Taxonomy" id="2803939"/>
    <lineage>
        <taxon>Bacteria</taxon>
        <taxon>Pseudomonadati</taxon>
        <taxon>Pseudomonadota</taxon>
        <taxon>Alphaproteobacteria</taxon>
        <taxon>Rhodobacterales</taxon>
        <taxon>Paracoccaceae</taxon>
        <taxon>Fuscibacter</taxon>
    </lineage>
</organism>
<evidence type="ECO:0000313" key="3">
    <source>
        <dbReference type="Proteomes" id="UP000619033"/>
    </source>
</evidence>
<gene>
    <name evidence="2" type="ORF">JI744_10520</name>
</gene>
<dbReference type="InterPro" id="IPR041698">
    <property type="entry name" value="Methyltransf_25"/>
</dbReference>
<dbReference type="GO" id="GO:0032259">
    <property type="term" value="P:methylation"/>
    <property type="evidence" value="ECO:0007669"/>
    <property type="project" value="UniProtKB-KW"/>
</dbReference>
<feature type="domain" description="Methyltransferase" evidence="1">
    <location>
        <begin position="48"/>
        <end position="143"/>
    </location>
</feature>
<dbReference type="PANTHER" id="PTHR12843:SF5">
    <property type="entry name" value="EEF1A LYSINE METHYLTRANSFERASE 2"/>
    <property type="match status" value="1"/>
</dbReference>
<evidence type="ECO:0000259" key="1">
    <source>
        <dbReference type="Pfam" id="PF13649"/>
    </source>
</evidence>
<name>A0A8J7MU96_9RHOB</name>
<dbReference type="EMBL" id="JAESVP010000005">
    <property type="protein sequence ID" value="MBL4928538.1"/>
    <property type="molecule type" value="Genomic_DNA"/>
</dbReference>
<dbReference type="GO" id="GO:0008168">
    <property type="term" value="F:methyltransferase activity"/>
    <property type="evidence" value="ECO:0007669"/>
    <property type="project" value="UniProtKB-KW"/>
</dbReference>
<keyword evidence="3" id="KW-1185">Reference proteome</keyword>
<proteinExistence type="predicted"/>
<dbReference type="SUPFAM" id="SSF53335">
    <property type="entry name" value="S-adenosyl-L-methionine-dependent methyltransferases"/>
    <property type="match status" value="1"/>
</dbReference>
<dbReference type="Gene3D" id="3.40.50.150">
    <property type="entry name" value="Vaccinia Virus protein VP39"/>
    <property type="match status" value="1"/>
</dbReference>
<evidence type="ECO:0000313" key="2">
    <source>
        <dbReference type="EMBL" id="MBL4928538.1"/>
    </source>
</evidence>
<protein>
    <submittedName>
        <fullName evidence="2">Class I SAM-dependent methyltransferase</fullName>
    </submittedName>
</protein>
<dbReference type="InterPro" id="IPR029063">
    <property type="entry name" value="SAM-dependent_MTases_sf"/>
</dbReference>
<reference evidence="2" key="1">
    <citation type="submission" date="2021-01" db="EMBL/GenBank/DDBJ databases">
        <title>Genome seq and assembly of Tabrizicola sp. KVB23.</title>
        <authorList>
            <person name="Chhetri G."/>
        </authorList>
    </citation>
    <scope>NUCLEOTIDE SEQUENCE</scope>
    <source>
        <strain evidence="2">KVB23</strain>
    </source>
</reference>
<dbReference type="PANTHER" id="PTHR12843">
    <property type="entry name" value="PROTEIN-LYSINE N-METHYLTRANSFERASE METTL10"/>
    <property type="match status" value="1"/>
</dbReference>
<dbReference type="Pfam" id="PF13649">
    <property type="entry name" value="Methyltransf_25"/>
    <property type="match status" value="1"/>
</dbReference>
<dbReference type="AlphaFoldDB" id="A0A8J7MU96"/>
<keyword evidence="2" id="KW-0808">Transferase</keyword>
<dbReference type="Proteomes" id="UP000619033">
    <property type="component" value="Unassembled WGS sequence"/>
</dbReference>
<accession>A0A8J7MU96</accession>
<keyword evidence="2" id="KW-0489">Methyltransferase</keyword>
<dbReference type="RefSeq" id="WP_202660512.1">
    <property type="nucleotide sequence ID" value="NZ_JAESVP010000005.1"/>
</dbReference>